<dbReference type="RefSeq" id="WP_381171654.1">
    <property type="nucleotide sequence ID" value="NZ_JBHSFK010000008.1"/>
</dbReference>
<keyword evidence="2" id="KW-1185">Reference proteome</keyword>
<protein>
    <submittedName>
        <fullName evidence="1">Helix-turn-helix domain-containing protein</fullName>
    </submittedName>
</protein>
<dbReference type="Proteomes" id="UP001595839">
    <property type="component" value="Unassembled WGS sequence"/>
</dbReference>
<evidence type="ECO:0000313" key="2">
    <source>
        <dbReference type="Proteomes" id="UP001595839"/>
    </source>
</evidence>
<dbReference type="Pfam" id="PF13384">
    <property type="entry name" value="HTH_23"/>
    <property type="match status" value="1"/>
</dbReference>
<comment type="caution">
    <text evidence="1">The sequence shown here is derived from an EMBL/GenBank/DDBJ whole genome shotgun (WGS) entry which is preliminary data.</text>
</comment>
<name>A0ABV9AN92_9ACTN</name>
<organism evidence="1 2">
    <name type="scientific">Streptomyces vulcanius</name>
    <dbReference type="NCBI Taxonomy" id="1441876"/>
    <lineage>
        <taxon>Bacteria</taxon>
        <taxon>Bacillati</taxon>
        <taxon>Actinomycetota</taxon>
        <taxon>Actinomycetes</taxon>
        <taxon>Kitasatosporales</taxon>
        <taxon>Streptomycetaceae</taxon>
        <taxon>Streptomyces</taxon>
    </lineage>
</organism>
<gene>
    <name evidence="1" type="ORF">ACFPIH_14240</name>
</gene>
<evidence type="ECO:0000313" key="1">
    <source>
        <dbReference type="EMBL" id="MFC4500670.1"/>
    </source>
</evidence>
<dbReference type="EMBL" id="JBHSFK010000008">
    <property type="protein sequence ID" value="MFC4500670.1"/>
    <property type="molecule type" value="Genomic_DNA"/>
</dbReference>
<sequence>MSVTDLDRKAQAAALLARGTSTDKTGEQVGVSGRTIRRWREDPTFEAGVQSARRAILAETATALGAAARDAVHVLGAALTDDSAAIRVRAALGILGALPAVSEHIELEQRLAALEVSITGGNAA</sequence>
<proteinExistence type="predicted"/>
<accession>A0ABV9AN92</accession>
<dbReference type="Gene3D" id="1.10.10.60">
    <property type="entry name" value="Homeodomain-like"/>
    <property type="match status" value="1"/>
</dbReference>
<reference evidence="2" key="1">
    <citation type="journal article" date="2019" name="Int. J. Syst. Evol. Microbiol.">
        <title>The Global Catalogue of Microorganisms (GCM) 10K type strain sequencing project: providing services to taxonomists for standard genome sequencing and annotation.</title>
        <authorList>
            <consortium name="The Broad Institute Genomics Platform"/>
            <consortium name="The Broad Institute Genome Sequencing Center for Infectious Disease"/>
            <person name="Wu L."/>
            <person name="Ma J."/>
        </authorList>
    </citation>
    <scope>NUCLEOTIDE SEQUENCE [LARGE SCALE GENOMIC DNA]</scope>
    <source>
        <strain evidence="2">CGMCC 4.7177</strain>
    </source>
</reference>